<comment type="caution">
    <text evidence="3">The sequence shown here is derived from an EMBL/GenBank/DDBJ whole genome shotgun (WGS) entry which is preliminary data.</text>
</comment>
<evidence type="ECO:0000256" key="1">
    <source>
        <dbReference type="SAM" id="SignalP"/>
    </source>
</evidence>
<accession>A0ABD5DZ80</accession>
<organism evidence="3 4">
    <name type="scientific">Streptomyces evansiae</name>
    <dbReference type="NCBI Taxonomy" id="3075535"/>
    <lineage>
        <taxon>Bacteria</taxon>
        <taxon>Bacillati</taxon>
        <taxon>Actinomycetota</taxon>
        <taxon>Actinomycetes</taxon>
        <taxon>Kitasatosporales</taxon>
        <taxon>Streptomycetaceae</taxon>
        <taxon>Streptomyces</taxon>
    </lineage>
</organism>
<feature type="signal peptide" evidence="1">
    <location>
        <begin position="1"/>
        <end position="21"/>
    </location>
</feature>
<dbReference type="Gene3D" id="2.30.30.40">
    <property type="entry name" value="SH3 Domains"/>
    <property type="match status" value="1"/>
</dbReference>
<keyword evidence="1" id="KW-0732">Signal</keyword>
<dbReference type="Pfam" id="PF08239">
    <property type="entry name" value="SH3_3"/>
    <property type="match status" value="1"/>
</dbReference>
<gene>
    <name evidence="3" type="ORF">RM574_00915</name>
</gene>
<evidence type="ECO:0000313" key="3">
    <source>
        <dbReference type="EMBL" id="MDT0414038.1"/>
    </source>
</evidence>
<dbReference type="PROSITE" id="PS51781">
    <property type="entry name" value="SH3B"/>
    <property type="match status" value="1"/>
</dbReference>
<feature type="domain" description="SH3b" evidence="2">
    <location>
        <begin position="44"/>
        <end position="112"/>
    </location>
</feature>
<dbReference type="InterPro" id="IPR003646">
    <property type="entry name" value="SH3-like_bac-type"/>
</dbReference>
<dbReference type="Proteomes" id="UP001183607">
    <property type="component" value="Unassembled WGS sequence"/>
</dbReference>
<evidence type="ECO:0000313" key="4">
    <source>
        <dbReference type="Proteomes" id="UP001183607"/>
    </source>
</evidence>
<protein>
    <submittedName>
        <fullName evidence="3">SH3 domain-containing protein</fullName>
    </submittedName>
</protein>
<dbReference type="SMART" id="SM00287">
    <property type="entry name" value="SH3b"/>
    <property type="match status" value="1"/>
</dbReference>
<feature type="chain" id="PRO_5044827564" evidence="1">
    <location>
        <begin position="22"/>
        <end position="119"/>
    </location>
</feature>
<dbReference type="RefSeq" id="WP_007827812.1">
    <property type="nucleotide sequence ID" value="NZ_JAVRER010000001.1"/>
</dbReference>
<name>A0ABD5DZ80_9ACTN</name>
<evidence type="ECO:0000259" key="2">
    <source>
        <dbReference type="PROSITE" id="PS51781"/>
    </source>
</evidence>
<proteinExistence type="predicted"/>
<reference evidence="4" key="1">
    <citation type="submission" date="2023-07" db="EMBL/GenBank/DDBJ databases">
        <title>30 novel species of actinomycetes from the DSMZ collection.</title>
        <authorList>
            <person name="Nouioui I."/>
        </authorList>
    </citation>
    <scope>NUCLEOTIDE SEQUENCE [LARGE SCALE GENOMIC DNA]</scope>
    <source>
        <strain evidence="4">DSM 41982</strain>
    </source>
</reference>
<dbReference type="EMBL" id="JAVRER010000001">
    <property type="protein sequence ID" value="MDT0414038.1"/>
    <property type="molecule type" value="Genomic_DNA"/>
</dbReference>
<sequence>MRATRTAAALVGVLLTGTVLATPALANDRTGTQTISHEAAAAYAKGKVVSKIDLNVREKPTTNSKVLRTVKPGAIIELRCKIIDGRPVDGNSVWYRTGSKGWVAARYVKNLSYVKRCDA</sequence>
<dbReference type="AlphaFoldDB" id="A0ABD5DZ80"/>